<evidence type="ECO:0000313" key="2">
    <source>
        <dbReference type="Proteomes" id="UP000055019"/>
    </source>
</evidence>
<protein>
    <submittedName>
        <fullName evidence="1">Uncharacterized protein</fullName>
    </submittedName>
</protein>
<accession>A0A158L6S1</accession>
<dbReference type="Proteomes" id="UP000055019">
    <property type="component" value="Unassembled WGS sequence"/>
</dbReference>
<dbReference type="EMBL" id="FCOM02000144">
    <property type="protein sequence ID" value="SAL88580.1"/>
    <property type="molecule type" value="Genomic_DNA"/>
</dbReference>
<keyword evidence="2" id="KW-1185">Reference proteome</keyword>
<comment type="caution">
    <text evidence="1">The sequence shown here is derived from an EMBL/GenBank/DDBJ whole genome shotgun (WGS) entry which is preliminary data.</text>
</comment>
<dbReference type="RefSeq" id="WP_061152645.1">
    <property type="nucleotide sequence ID" value="NZ_FCOM02000144.1"/>
</dbReference>
<name>A0A158L6S1_9BURK</name>
<dbReference type="AlphaFoldDB" id="A0A158L6S1"/>
<sequence>MLAKEGVDSKDVIVRPLTDSGWRIELPRPDGLFVVVVVDQPEALWLAKRIRPEAEIRLMPSDREPI</sequence>
<gene>
    <name evidence="1" type="ORF">AWB74_08632</name>
</gene>
<dbReference type="OrthoDB" id="244056at2"/>
<organism evidence="1 2">
    <name type="scientific">Caballeronia arvi</name>
    <dbReference type="NCBI Taxonomy" id="1777135"/>
    <lineage>
        <taxon>Bacteria</taxon>
        <taxon>Pseudomonadati</taxon>
        <taxon>Pseudomonadota</taxon>
        <taxon>Betaproteobacteria</taxon>
        <taxon>Burkholderiales</taxon>
        <taxon>Burkholderiaceae</taxon>
        <taxon>Caballeronia</taxon>
    </lineage>
</organism>
<reference evidence="1" key="1">
    <citation type="submission" date="2016-01" db="EMBL/GenBank/DDBJ databases">
        <authorList>
            <person name="Peeters C."/>
        </authorList>
    </citation>
    <scope>NUCLEOTIDE SEQUENCE [LARGE SCALE GENOMIC DNA]</scope>
    <source>
        <strain evidence="1">LMG 29317</strain>
    </source>
</reference>
<evidence type="ECO:0000313" key="1">
    <source>
        <dbReference type="EMBL" id="SAL88580.1"/>
    </source>
</evidence>
<proteinExistence type="predicted"/>